<evidence type="ECO:0000313" key="1">
    <source>
        <dbReference type="EMBL" id="KAF8871987.1"/>
    </source>
</evidence>
<protein>
    <recommendedName>
        <fullName evidence="3">F-box domain-containing protein</fullName>
    </recommendedName>
</protein>
<dbReference type="Proteomes" id="UP000724874">
    <property type="component" value="Unassembled WGS sequence"/>
</dbReference>
<dbReference type="Gene3D" id="3.80.10.10">
    <property type="entry name" value="Ribonuclease Inhibitor"/>
    <property type="match status" value="1"/>
</dbReference>
<proteinExistence type="predicted"/>
<dbReference type="SUPFAM" id="SSF52047">
    <property type="entry name" value="RNI-like"/>
    <property type="match status" value="1"/>
</dbReference>
<accession>A0A9P5N8B0</accession>
<dbReference type="OrthoDB" id="3044761at2759"/>
<evidence type="ECO:0008006" key="3">
    <source>
        <dbReference type="Google" id="ProtNLM"/>
    </source>
</evidence>
<name>A0A9P5N8B0_GYMJU</name>
<comment type="caution">
    <text evidence="1">The sequence shown here is derived from an EMBL/GenBank/DDBJ whole genome shotgun (WGS) entry which is preliminary data.</text>
</comment>
<evidence type="ECO:0000313" key="2">
    <source>
        <dbReference type="Proteomes" id="UP000724874"/>
    </source>
</evidence>
<sequence>MTILNDDVFEHILRECSVSGLVNISLVSSHFHVSAMPHLLRTVSLDRNPEQIIGFLDFIINSSHKNIDNEILGLGRYVLTFEVLMFACETSVKVWDDDDHYHLAAAEPEPYPISTWAPSLTKALALMPNLRSFVIEAEIDDICLHSPDFVATLLARPRLTDIDLWGIGPTATTSFGQAMRLEEDTIRLRKVKYYIGDDIKQLALLKGEGFGSVLFASKEYLEELYFEAADMHNLLIDEQRSRDSLNVARTPVIFPKVVSISLSNCDVHLDALTQSFPSLRNLTFDFEPFLIGEKGVKNRIVSFSKLMSIKGSYKYISSFLQHTTCDNLLRLVIDSLWDSITGEDVPAFLVTRAMPGLKSLHIVHSENSVVPWWKVLGQSLPSLNYLAISFETEATCEPENLCIHVPRLMKSVPLVYISILFEGFLHTLGSRASPEVQAMVTEQAVAISYARNIKSLKYIDVCKTIDSVKGPKTWWKVIRPWSSCDENGVQLEAIDEVEGMALRDWHDHTILDLQR</sequence>
<organism evidence="1 2">
    <name type="scientific">Gymnopilus junonius</name>
    <name type="common">Spectacular rustgill mushroom</name>
    <name type="synonym">Gymnopilus spectabilis subsp. junonius</name>
    <dbReference type="NCBI Taxonomy" id="109634"/>
    <lineage>
        <taxon>Eukaryota</taxon>
        <taxon>Fungi</taxon>
        <taxon>Dikarya</taxon>
        <taxon>Basidiomycota</taxon>
        <taxon>Agaricomycotina</taxon>
        <taxon>Agaricomycetes</taxon>
        <taxon>Agaricomycetidae</taxon>
        <taxon>Agaricales</taxon>
        <taxon>Agaricineae</taxon>
        <taxon>Hymenogastraceae</taxon>
        <taxon>Gymnopilus</taxon>
    </lineage>
</organism>
<dbReference type="InterPro" id="IPR032675">
    <property type="entry name" value="LRR_dom_sf"/>
</dbReference>
<keyword evidence="2" id="KW-1185">Reference proteome</keyword>
<reference evidence="1" key="1">
    <citation type="submission" date="2020-11" db="EMBL/GenBank/DDBJ databases">
        <authorList>
            <consortium name="DOE Joint Genome Institute"/>
            <person name="Ahrendt S."/>
            <person name="Riley R."/>
            <person name="Andreopoulos W."/>
            <person name="LaButti K."/>
            <person name="Pangilinan J."/>
            <person name="Ruiz-duenas F.J."/>
            <person name="Barrasa J.M."/>
            <person name="Sanchez-Garcia M."/>
            <person name="Camarero S."/>
            <person name="Miyauchi S."/>
            <person name="Serrano A."/>
            <person name="Linde D."/>
            <person name="Babiker R."/>
            <person name="Drula E."/>
            <person name="Ayuso-Fernandez I."/>
            <person name="Pacheco R."/>
            <person name="Padilla G."/>
            <person name="Ferreira P."/>
            <person name="Barriuso J."/>
            <person name="Kellner H."/>
            <person name="Castanera R."/>
            <person name="Alfaro M."/>
            <person name="Ramirez L."/>
            <person name="Pisabarro A.G."/>
            <person name="Kuo A."/>
            <person name="Tritt A."/>
            <person name="Lipzen A."/>
            <person name="He G."/>
            <person name="Yan M."/>
            <person name="Ng V."/>
            <person name="Cullen D."/>
            <person name="Martin F."/>
            <person name="Rosso M.-N."/>
            <person name="Henrissat B."/>
            <person name="Hibbett D."/>
            <person name="Martinez A.T."/>
            <person name="Grigoriev I.V."/>
        </authorList>
    </citation>
    <scope>NUCLEOTIDE SEQUENCE</scope>
    <source>
        <strain evidence="1">AH 44721</strain>
    </source>
</reference>
<dbReference type="AlphaFoldDB" id="A0A9P5N8B0"/>
<dbReference type="EMBL" id="JADNYJ010000285">
    <property type="protein sequence ID" value="KAF8871987.1"/>
    <property type="molecule type" value="Genomic_DNA"/>
</dbReference>
<gene>
    <name evidence="1" type="ORF">CPB84DRAFT_1753795</name>
</gene>